<accession>A0A8X6V505</accession>
<evidence type="ECO:0000313" key="2">
    <source>
        <dbReference type="EMBL" id="GFX93389.1"/>
    </source>
</evidence>
<feature type="region of interest" description="Disordered" evidence="1">
    <location>
        <begin position="1"/>
        <end position="40"/>
    </location>
</feature>
<dbReference type="AlphaFoldDB" id="A0A8X6V505"/>
<keyword evidence="3" id="KW-1185">Reference proteome</keyword>
<feature type="compositionally biased region" description="Polar residues" evidence="1">
    <location>
        <begin position="12"/>
        <end position="24"/>
    </location>
</feature>
<dbReference type="EMBL" id="BMAU01021173">
    <property type="protein sequence ID" value="GFX93389.1"/>
    <property type="molecule type" value="Genomic_DNA"/>
</dbReference>
<dbReference type="Proteomes" id="UP000887159">
    <property type="component" value="Unassembled WGS sequence"/>
</dbReference>
<proteinExistence type="predicted"/>
<evidence type="ECO:0000256" key="1">
    <source>
        <dbReference type="SAM" id="MobiDB-lite"/>
    </source>
</evidence>
<gene>
    <name evidence="2" type="ORF">TNCV_151951</name>
</gene>
<name>A0A8X6V505_TRICX</name>
<organism evidence="2 3">
    <name type="scientific">Trichonephila clavipes</name>
    <name type="common">Golden silk orbweaver</name>
    <name type="synonym">Nephila clavipes</name>
    <dbReference type="NCBI Taxonomy" id="2585209"/>
    <lineage>
        <taxon>Eukaryota</taxon>
        <taxon>Metazoa</taxon>
        <taxon>Ecdysozoa</taxon>
        <taxon>Arthropoda</taxon>
        <taxon>Chelicerata</taxon>
        <taxon>Arachnida</taxon>
        <taxon>Araneae</taxon>
        <taxon>Araneomorphae</taxon>
        <taxon>Entelegynae</taxon>
        <taxon>Araneoidea</taxon>
        <taxon>Nephilidae</taxon>
        <taxon>Trichonephila</taxon>
    </lineage>
</organism>
<sequence length="139" mass="15437">MSPENPAAKIASNHSNDNNMNVSDLTYEDEGEQNEVNTDENIVKGILGGLEVRNGDSFKAPEALVIRQQRAETKLKDGSMKQSTTTQLSSVGMEVLFNRTTSKSMFRQWVFHVLVRRLPGPKMSSSSEANGQPYLKGQY</sequence>
<reference evidence="2" key="1">
    <citation type="submission" date="2020-08" db="EMBL/GenBank/DDBJ databases">
        <title>Multicomponent nature underlies the extraordinary mechanical properties of spider dragline silk.</title>
        <authorList>
            <person name="Kono N."/>
            <person name="Nakamura H."/>
            <person name="Mori M."/>
            <person name="Yoshida Y."/>
            <person name="Ohtoshi R."/>
            <person name="Malay A.D."/>
            <person name="Moran D.A.P."/>
            <person name="Tomita M."/>
            <person name="Numata K."/>
            <person name="Arakawa K."/>
        </authorList>
    </citation>
    <scope>NUCLEOTIDE SEQUENCE</scope>
</reference>
<evidence type="ECO:0000313" key="3">
    <source>
        <dbReference type="Proteomes" id="UP000887159"/>
    </source>
</evidence>
<comment type="caution">
    <text evidence="2">The sequence shown here is derived from an EMBL/GenBank/DDBJ whole genome shotgun (WGS) entry which is preliminary data.</text>
</comment>
<protein>
    <submittedName>
        <fullName evidence="2">Uncharacterized protein</fullName>
    </submittedName>
</protein>